<dbReference type="InterPro" id="IPR015797">
    <property type="entry name" value="NUDIX_hydrolase-like_dom_sf"/>
</dbReference>
<evidence type="ECO:0000259" key="3">
    <source>
        <dbReference type="PROSITE" id="PS51462"/>
    </source>
</evidence>
<dbReference type="CDD" id="cd04688">
    <property type="entry name" value="NUDIX_Hydrolase"/>
    <property type="match status" value="1"/>
</dbReference>
<comment type="cofactor">
    <cofactor evidence="1">
        <name>Mg(2+)</name>
        <dbReference type="ChEBI" id="CHEBI:18420"/>
    </cofactor>
</comment>
<dbReference type="Proteomes" id="UP000255070">
    <property type="component" value="Unassembled WGS sequence"/>
</dbReference>
<keyword evidence="5" id="KW-1185">Reference proteome</keyword>
<keyword evidence="2" id="KW-0378">Hydrolase</keyword>
<gene>
    <name evidence="4" type="ORF">NCTC10698_02957</name>
</gene>
<accession>A0A8B4S2M1</accession>
<dbReference type="SUPFAM" id="SSF55811">
    <property type="entry name" value="Nudix"/>
    <property type="match status" value="1"/>
</dbReference>
<dbReference type="InterPro" id="IPR000086">
    <property type="entry name" value="NUDIX_hydrolase_dom"/>
</dbReference>
<dbReference type="Pfam" id="PF00293">
    <property type="entry name" value="NUDIX"/>
    <property type="match status" value="1"/>
</dbReference>
<reference evidence="4 5" key="1">
    <citation type="submission" date="2018-06" db="EMBL/GenBank/DDBJ databases">
        <authorList>
            <consortium name="Pathogen Informatics"/>
            <person name="Doyle S."/>
        </authorList>
    </citation>
    <scope>NUCLEOTIDE SEQUENCE [LARGE SCALE GENOMIC DNA]</scope>
    <source>
        <strain evidence="4 5">NCTC10698</strain>
    </source>
</reference>
<protein>
    <submittedName>
        <fullName evidence="4">NUDIX domain</fullName>
    </submittedName>
</protein>
<feature type="domain" description="Nudix hydrolase" evidence="3">
    <location>
        <begin position="5"/>
        <end position="149"/>
    </location>
</feature>
<dbReference type="GeneID" id="63998932"/>
<dbReference type="PROSITE" id="PS00893">
    <property type="entry name" value="NUDIX_BOX"/>
    <property type="match status" value="1"/>
</dbReference>
<dbReference type="AlphaFoldDB" id="A0A8B4S2M1"/>
<dbReference type="GO" id="GO:0016787">
    <property type="term" value="F:hydrolase activity"/>
    <property type="evidence" value="ECO:0007669"/>
    <property type="project" value="UniProtKB-KW"/>
</dbReference>
<dbReference type="Gene3D" id="3.90.79.10">
    <property type="entry name" value="Nucleoside Triphosphate Pyrophosphohydrolase"/>
    <property type="match status" value="1"/>
</dbReference>
<dbReference type="PROSITE" id="PS51462">
    <property type="entry name" value="NUDIX"/>
    <property type="match status" value="1"/>
</dbReference>
<comment type="caution">
    <text evidence="4">The sequence shown here is derived from an EMBL/GenBank/DDBJ whole genome shotgun (WGS) entry which is preliminary data.</text>
</comment>
<name>A0A8B4S2M1_COMTE</name>
<evidence type="ECO:0000256" key="1">
    <source>
        <dbReference type="ARBA" id="ARBA00001946"/>
    </source>
</evidence>
<dbReference type="RefSeq" id="WP_080569834.1">
    <property type="nucleotide sequence ID" value="NZ_BBJZ01000024.1"/>
</dbReference>
<sequence length="176" mass="19429">MYTTRWRPAASIKVKALGLHWREGKLLAVEVLDDQGHLKGVRPLGGSIEFGEHWQSALIREFNEELGVDVEIIGAPLVMENIYTHEGEPGHEVLFICEVLFSLANFENQSSIEFHEDSGTQCTARWFDLAELDLPEGPALFPVGLKKALQGKHHCQADTAARSPVCAEGLALSLNV</sequence>
<evidence type="ECO:0000313" key="5">
    <source>
        <dbReference type="Proteomes" id="UP000255070"/>
    </source>
</evidence>
<evidence type="ECO:0000256" key="2">
    <source>
        <dbReference type="ARBA" id="ARBA00022801"/>
    </source>
</evidence>
<proteinExistence type="predicted"/>
<dbReference type="InterPro" id="IPR020084">
    <property type="entry name" value="NUDIX_hydrolase_CS"/>
</dbReference>
<evidence type="ECO:0000313" key="4">
    <source>
        <dbReference type="EMBL" id="SUY78047.1"/>
    </source>
</evidence>
<dbReference type="EMBL" id="UFXL01000001">
    <property type="protein sequence ID" value="SUY78047.1"/>
    <property type="molecule type" value="Genomic_DNA"/>
</dbReference>
<organism evidence="4 5">
    <name type="scientific">Comamonas testosteroni</name>
    <name type="common">Pseudomonas testosteroni</name>
    <dbReference type="NCBI Taxonomy" id="285"/>
    <lineage>
        <taxon>Bacteria</taxon>
        <taxon>Pseudomonadati</taxon>
        <taxon>Pseudomonadota</taxon>
        <taxon>Betaproteobacteria</taxon>
        <taxon>Burkholderiales</taxon>
        <taxon>Comamonadaceae</taxon>
        <taxon>Comamonas</taxon>
    </lineage>
</organism>